<evidence type="ECO:0000313" key="2">
    <source>
        <dbReference type="Proteomes" id="UP001151081"/>
    </source>
</evidence>
<evidence type="ECO:0000313" key="1">
    <source>
        <dbReference type="EMBL" id="MDC3988708.1"/>
    </source>
</evidence>
<protein>
    <submittedName>
        <fullName evidence="1">Uncharacterized protein</fullName>
    </submittedName>
</protein>
<sequence>MSATSVLMVGWYFDHGASVIIFDADEAFLADTGVNGEGLSGIRRGVEYGGRASR</sequence>
<reference evidence="1 2" key="1">
    <citation type="submission" date="2021-04" db="EMBL/GenBank/DDBJ databases">
        <title>Genome analysis of Polyangium sp.</title>
        <authorList>
            <person name="Li Y."/>
            <person name="Wang J."/>
        </authorList>
    </citation>
    <scope>NUCLEOTIDE SEQUENCE [LARGE SCALE GENOMIC DNA]</scope>
    <source>
        <strain evidence="1 2">SDU14</strain>
    </source>
</reference>
<keyword evidence="2" id="KW-1185">Reference proteome</keyword>
<comment type="caution">
    <text evidence="1">The sequence shown here is derived from an EMBL/GenBank/DDBJ whole genome shotgun (WGS) entry which is preliminary data.</text>
</comment>
<dbReference type="RefSeq" id="WP_272459892.1">
    <property type="nucleotide sequence ID" value="NZ_JAGTJJ010000080.1"/>
</dbReference>
<proteinExistence type="predicted"/>
<name>A0A9X3XGK2_9BACT</name>
<gene>
    <name evidence="1" type="ORF">KEG57_50045</name>
</gene>
<organism evidence="1 2">
    <name type="scientific">Polyangium jinanense</name>
    <dbReference type="NCBI Taxonomy" id="2829994"/>
    <lineage>
        <taxon>Bacteria</taxon>
        <taxon>Pseudomonadati</taxon>
        <taxon>Myxococcota</taxon>
        <taxon>Polyangia</taxon>
        <taxon>Polyangiales</taxon>
        <taxon>Polyangiaceae</taxon>
        <taxon>Polyangium</taxon>
    </lineage>
</organism>
<dbReference type="AlphaFoldDB" id="A0A9X3XGK2"/>
<accession>A0A9X3XGK2</accession>
<dbReference type="EMBL" id="JAGTJJ010000080">
    <property type="protein sequence ID" value="MDC3988708.1"/>
    <property type="molecule type" value="Genomic_DNA"/>
</dbReference>
<dbReference type="Proteomes" id="UP001151081">
    <property type="component" value="Unassembled WGS sequence"/>
</dbReference>